<feature type="signal peptide" evidence="5">
    <location>
        <begin position="1"/>
        <end position="21"/>
    </location>
</feature>
<gene>
    <name evidence="7" type="ORF">WOLCODRAFT_123737</name>
</gene>
<dbReference type="Proteomes" id="UP000218811">
    <property type="component" value="Unassembled WGS sequence"/>
</dbReference>
<evidence type="ECO:0000313" key="8">
    <source>
        <dbReference type="Proteomes" id="UP000218811"/>
    </source>
</evidence>
<comment type="similarity">
    <text evidence="2">Belongs to the AB hydrolase superfamily. Lipase family. Class 3 subfamily.</text>
</comment>
<dbReference type="Gene3D" id="3.40.50.1820">
    <property type="entry name" value="alpha/beta hydrolase"/>
    <property type="match status" value="1"/>
</dbReference>
<protein>
    <submittedName>
        <fullName evidence="7">Lipase</fullName>
    </submittedName>
</protein>
<keyword evidence="8" id="KW-1185">Reference proteome</keyword>
<comment type="catalytic activity">
    <reaction evidence="3">
        <text>a diacylglycerol + H2O = a monoacylglycerol + a fatty acid + H(+)</text>
        <dbReference type="Rhea" id="RHEA:32731"/>
        <dbReference type="ChEBI" id="CHEBI:15377"/>
        <dbReference type="ChEBI" id="CHEBI:15378"/>
        <dbReference type="ChEBI" id="CHEBI:17408"/>
        <dbReference type="ChEBI" id="CHEBI:18035"/>
        <dbReference type="ChEBI" id="CHEBI:28868"/>
    </reaction>
</comment>
<dbReference type="GO" id="GO:0006629">
    <property type="term" value="P:lipid metabolic process"/>
    <property type="evidence" value="ECO:0007669"/>
    <property type="project" value="InterPro"/>
</dbReference>
<name>A0A2H3K653_WOLCO</name>
<evidence type="ECO:0000256" key="3">
    <source>
        <dbReference type="ARBA" id="ARBA00047591"/>
    </source>
</evidence>
<dbReference type="PANTHER" id="PTHR45856">
    <property type="entry name" value="ALPHA/BETA-HYDROLASES SUPERFAMILY PROTEIN"/>
    <property type="match status" value="1"/>
</dbReference>
<keyword evidence="5" id="KW-0732">Signal</keyword>
<evidence type="ECO:0000313" key="7">
    <source>
        <dbReference type="EMBL" id="PCH44544.1"/>
    </source>
</evidence>
<dbReference type="Pfam" id="PF01764">
    <property type="entry name" value="Lipase_3"/>
    <property type="match status" value="1"/>
</dbReference>
<accession>A0A2H3K653</accession>
<dbReference type="InterPro" id="IPR051218">
    <property type="entry name" value="Sec_MonoDiacylglyc_Lipase"/>
</dbReference>
<dbReference type="OMA" id="YICSKER"/>
<dbReference type="STRING" id="742152.A0A2H3K653"/>
<dbReference type="OrthoDB" id="426718at2759"/>
<dbReference type="CDD" id="cd00519">
    <property type="entry name" value="Lipase_3"/>
    <property type="match status" value="1"/>
</dbReference>
<feature type="domain" description="Fungal lipase-type" evidence="6">
    <location>
        <begin position="103"/>
        <end position="242"/>
    </location>
</feature>
<comment type="catalytic activity">
    <reaction evidence="4">
        <text>a monoacylglycerol + H2O = glycerol + a fatty acid + H(+)</text>
        <dbReference type="Rhea" id="RHEA:15245"/>
        <dbReference type="ChEBI" id="CHEBI:15377"/>
        <dbReference type="ChEBI" id="CHEBI:15378"/>
        <dbReference type="ChEBI" id="CHEBI:17408"/>
        <dbReference type="ChEBI" id="CHEBI:17754"/>
        <dbReference type="ChEBI" id="CHEBI:28868"/>
    </reaction>
</comment>
<evidence type="ECO:0000256" key="4">
    <source>
        <dbReference type="ARBA" id="ARBA00048461"/>
    </source>
</evidence>
<dbReference type="InterPro" id="IPR002921">
    <property type="entry name" value="Fungal_lipase-type"/>
</dbReference>
<evidence type="ECO:0000259" key="6">
    <source>
        <dbReference type="Pfam" id="PF01764"/>
    </source>
</evidence>
<evidence type="ECO:0000256" key="2">
    <source>
        <dbReference type="ARBA" id="ARBA00043996"/>
    </source>
</evidence>
<sequence>MRTHFLFAYPLFLTAIAGVHASPAARSDTGAITPLTSSQIDAFEPYTWYASTGYCNSSATLAWDCGADCDANPSFKPVASGGDGDGTQYWFVGYDPVLDTVIVSHQGTDPEEILPLLTDADIVVVELDSDLFPGISSDIQVAQGFSDAQEKTATDVLAAVQTTMSMYSTSQVTMVGHSLGAAISLLDAVYLPLQIPDASFTYIGYGLPRVGNQEFANYVDASAVSVTHINNKEDPIPICPGMFLGYVHPSGEVHIEDSGEWANCPGQDNPSTQCIVGDVPEIWDGDLSDHDGPYGGVEMGC</sequence>
<evidence type="ECO:0000256" key="5">
    <source>
        <dbReference type="SAM" id="SignalP"/>
    </source>
</evidence>
<keyword evidence="1" id="KW-1015">Disulfide bond</keyword>
<dbReference type="AlphaFoldDB" id="A0A2H3K653"/>
<evidence type="ECO:0000256" key="1">
    <source>
        <dbReference type="ARBA" id="ARBA00023157"/>
    </source>
</evidence>
<organism evidence="7 8">
    <name type="scientific">Wolfiporia cocos (strain MD-104)</name>
    <name type="common">Brown rot fungus</name>
    <dbReference type="NCBI Taxonomy" id="742152"/>
    <lineage>
        <taxon>Eukaryota</taxon>
        <taxon>Fungi</taxon>
        <taxon>Dikarya</taxon>
        <taxon>Basidiomycota</taxon>
        <taxon>Agaricomycotina</taxon>
        <taxon>Agaricomycetes</taxon>
        <taxon>Polyporales</taxon>
        <taxon>Phaeolaceae</taxon>
        <taxon>Wolfiporia</taxon>
    </lineage>
</organism>
<feature type="chain" id="PRO_5013944242" evidence="5">
    <location>
        <begin position="22"/>
        <end position="301"/>
    </location>
</feature>
<dbReference type="EMBL" id="KB468157">
    <property type="protein sequence ID" value="PCH44544.1"/>
    <property type="molecule type" value="Genomic_DNA"/>
</dbReference>
<dbReference type="SUPFAM" id="SSF53474">
    <property type="entry name" value="alpha/beta-Hydrolases"/>
    <property type="match status" value="1"/>
</dbReference>
<dbReference type="InterPro" id="IPR029058">
    <property type="entry name" value="AB_hydrolase_fold"/>
</dbReference>
<dbReference type="PANTHER" id="PTHR45856:SF25">
    <property type="entry name" value="FUNGAL LIPASE-LIKE DOMAIN-CONTAINING PROTEIN"/>
    <property type="match status" value="1"/>
</dbReference>
<reference evidence="7 8" key="1">
    <citation type="journal article" date="2012" name="Science">
        <title>The Paleozoic origin of enzymatic lignin decomposition reconstructed from 31 fungal genomes.</title>
        <authorList>
            <person name="Floudas D."/>
            <person name="Binder M."/>
            <person name="Riley R."/>
            <person name="Barry K."/>
            <person name="Blanchette R.A."/>
            <person name="Henrissat B."/>
            <person name="Martinez A.T."/>
            <person name="Otillar R."/>
            <person name="Spatafora J.W."/>
            <person name="Yadav J.S."/>
            <person name="Aerts A."/>
            <person name="Benoit I."/>
            <person name="Boyd A."/>
            <person name="Carlson A."/>
            <person name="Copeland A."/>
            <person name="Coutinho P.M."/>
            <person name="de Vries R.P."/>
            <person name="Ferreira P."/>
            <person name="Findley K."/>
            <person name="Foster B."/>
            <person name="Gaskell J."/>
            <person name="Glotzer D."/>
            <person name="Gorecki P."/>
            <person name="Heitman J."/>
            <person name="Hesse C."/>
            <person name="Hori C."/>
            <person name="Igarashi K."/>
            <person name="Jurgens J.A."/>
            <person name="Kallen N."/>
            <person name="Kersten P."/>
            <person name="Kohler A."/>
            <person name="Kuees U."/>
            <person name="Kumar T.K.A."/>
            <person name="Kuo A."/>
            <person name="LaButti K."/>
            <person name="Larrondo L.F."/>
            <person name="Lindquist E."/>
            <person name="Ling A."/>
            <person name="Lombard V."/>
            <person name="Lucas S."/>
            <person name="Lundell T."/>
            <person name="Martin R."/>
            <person name="McLaughlin D.J."/>
            <person name="Morgenstern I."/>
            <person name="Morin E."/>
            <person name="Murat C."/>
            <person name="Nagy L.G."/>
            <person name="Nolan M."/>
            <person name="Ohm R.A."/>
            <person name="Patyshakuliyeva A."/>
            <person name="Rokas A."/>
            <person name="Ruiz-Duenas F.J."/>
            <person name="Sabat G."/>
            <person name="Salamov A."/>
            <person name="Samejima M."/>
            <person name="Schmutz J."/>
            <person name="Slot J.C."/>
            <person name="St John F."/>
            <person name="Stenlid J."/>
            <person name="Sun H."/>
            <person name="Sun S."/>
            <person name="Syed K."/>
            <person name="Tsang A."/>
            <person name="Wiebenga A."/>
            <person name="Young D."/>
            <person name="Pisabarro A."/>
            <person name="Eastwood D.C."/>
            <person name="Martin F."/>
            <person name="Cullen D."/>
            <person name="Grigoriev I.V."/>
            <person name="Hibbett D.S."/>
        </authorList>
    </citation>
    <scope>NUCLEOTIDE SEQUENCE [LARGE SCALE GENOMIC DNA]</scope>
    <source>
        <strain evidence="7 8">MD-104</strain>
    </source>
</reference>
<proteinExistence type="inferred from homology"/>